<dbReference type="Proteomes" id="UP000008561">
    <property type="component" value="Chromosome"/>
</dbReference>
<sequence>MEDRISRLKKVVQEAVPGVCPERALLWTAYFKNRANRQKPVAVQIAGAVSHVLKNKSIYIYPDEILAGNYTSRRVGGIIYPESHGISVLMEIFKFHKRRLNPLETTPAHRWKLFATIPFWLNRNIIRKAFPTIRQQLTFAVGQLTAREYQIYETGGISHLTPNHEKILAIGLEGFLKEIEAHEQAATAPEQRDFYQAARIAAGGLIAFAERYADLARKMAKNEADPVRKADLERIADACKRVPRHGANTFFEAVQAMLLTHISLFQESLGESLCVGRMDQILWPYYQKDLSEGRLTRDQAKEILGAFCVKLSETVPAYPEILAKTLGGLTSYQVVTTGGMDKNGEDATNELSYILLELMDELRMRQPNSHVRIHKNTPKAFYDKVVEVTTGKGSAPALYNDETIIATMQKAGYTLADARNYVAIGCVEPTSQGKTLGSTDAAIINMPLALELALNEGRRFGARRRTGAKTMAVLQMRTMADVTDAYRTQLRHQLGRLKNDLQAIEKAHAAFHPTPLTSMLIDGCLEKGKCSTSGGAVYNFSGIQGVGVSTVGDSLYAVEKMVFEDRAMGLAELVDHLKSGLSNEAVRTRLRRLEKFGNDHAEADRWTRFVMDDYADAMAEMGQTTRGGRYNAGLYSNTTHIHFANFVGALPNGRRQGEPFASGIAPENGMDRRGPTALVNSMNRLDFTRMANGINFNIKFNALNMKDDAGKNALGSIFRVYFDRGGMQVQANMLDPEMLMAARDNPSLHPHLLVRVSGYSAYFNDLSPEMKDEIIARSFVAA</sequence>
<feature type="domain" description="PFL" evidence="5">
    <location>
        <begin position="3"/>
        <end position="655"/>
    </location>
</feature>
<keyword evidence="1 3" id="KW-0556">Organic radical</keyword>
<keyword evidence="7" id="KW-1185">Reference proteome</keyword>
<gene>
    <name evidence="6" type="ordered locus">Dole_0906</name>
</gene>
<dbReference type="PANTHER" id="PTHR43641:SF2">
    <property type="entry name" value="DEHYDRATASE YBIW-RELATED"/>
    <property type="match status" value="1"/>
</dbReference>
<dbReference type="PROSITE" id="PS51554">
    <property type="entry name" value="PFL"/>
    <property type="match status" value="1"/>
</dbReference>
<proteinExistence type="predicted"/>
<dbReference type="RefSeq" id="WP_012174334.1">
    <property type="nucleotide sequence ID" value="NC_009943.1"/>
</dbReference>
<dbReference type="HOGENOM" id="CLU_009096_0_1_7"/>
<dbReference type="GO" id="GO:0008861">
    <property type="term" value="F:formate C-acetyltransferase activity"/>
    <property type="evidence" value="ECO:0007669"/>
    <property type="project" value="UniProtKB-EC"/>
</dbReference>
<dbReference type="AlphaFoldDB" id="A8ZW07"/>
<feature type="modified residue" description="Glycine radical" evidence="3">
    <location>
        <position position="758"/>
    </location>
</feature>
<keyword evidence="6" id="KW-0808">Transferase</keyword>
<dbReference type="GO" id="GO:0005829">
    <property type="term" value="C:cytosol"/>
    <property type="evidence" value="ECO:0007669"/>
    <property type="project" value="TreeGrafter"/>
</dbReference>
<evidence type="ECO:0000256" key="2">
    <source>
        <dbReference type="ARBA" id="ARBA00023239"/>
    </source>
</evidence>
<dbReference type="PANTHER" id="PTHR43641">
    <property type="entry name" value="FORMATE ACETYLTRANSFERASE 3-RELATED"/>
    <property type="match status" value="1"/>
</dbReference>
<dbReference type="OrthoDB" id="9803969at2"/>
<dbReference type="EMBL" id="CP000859">
    <property type="protein sequence ID" value="ABW66716.1"/>
    <property type="molecule type" value="Genomic_DNA"/>
</dbReference>
<dbReference type="Pfam" id="PF02901">
    <property type="entry name" value="PFL-like"/>
    <property type="match status" value="1"/>
</dbReference>
<dbReference type="GO" id="GO:0016829">
    <property type="term" value="F:lyase activity"/>
    <property type="evidence" value="ECO:0007669"/>
    <property type="project" value="UniProtKB-KW"/>
</dbReference>
<evidence type="ECO:0000313" key="7">
    <source>
        <dbReference type="Proteomes" id="UP000008561"/>
    </source>
</evidence>
<name>A8ZW07_DESOH</name>
<accession>A8ZW07</accession>
<evidence type="ECO:0000259" key="5">
    <source>
        <dbReference type="PROSITE" id="PS51554"/>
    </source>
</evidence>
<evidence type="ECO:0000313" key="6">
    <source>
        <dbReference type="EMBL" id="ABW66716.1"/>
    </source>
</evidence>
<dbReference type="Pfam" id="PF01228">
    <property type="entry name" value="Gly_radical"/>
    <property type="match status" value="1"/>
</dbReference>
<dbReference type="InterPro" id="IPR001150">
    <property type="entry name" value="Gly_radical"/>
</dbReference>
<dbReference type="STRING" id="96561.Dole_0906"/>
<keyword evidence="6" id="KW-0012">Acyltransferase</keyword>
<protein>
    <submittedName>
        <fullName evidence="6">Formate C-acetyltransferase</fullName>
        <ecNumber evidence="6">2.3.1.54</ecNumber>
    </submittedName>
</protein>
<evidence type="ECO:0000256" key="3">
    <source>
        <dbReference type="PROSITE-ProRule" id="PRU00493"/>
    </source>
</evidence>
<evidence type="ECO:0000256" key="1">
    <source>
        <dbReference type="ARBA" id="ARBA00022818"/>
    </source>
</evidence>
<dbReference type="eggNOG" id="COG1882">
    <property type="taxonomic scope" value="Bacteria"/>
</dbReference>
<dbReference type="PROSITE" id="PS51149">
    <property type="entry name" value="GLY_RADICAL_2"/>
    <property type="match status" value="1"/>
</dbReference>
<dbReference type="InterPro" id="IPR004184">
    <property type="entry name" value="PFL_dom"/>
</dbReference>
<keyword evidence="2" id="KW-0456">Lyase</keyword>
<evidence type="ECO:0000259" key="4">
    <source>
        <dbReference type="PROSITE" id="PS51149"/>
    </source>
</evidence>
<dbReference type="SUPFAM" id="SSF51998">
    <property type="entry name" value="PFL-like glycyl radical enzymes"/>
    <property type="match status" value="1"/>
</dbReference>
<reference evidence="6 7" key="1">
    <citation type="submission" date="2007-10" db="EMBL/GenBank/DDBJ databases">
        <title>Complete sequence of Desulfococcus oleovorans Hxd3.</title>
        <authorList>
            <consortium name="US DOE Joint Genome Institute"/>
            <person name="Copeland A."/>
            <person name="Lucas S."/>
            <person name="Lapidus A."/>
            <person name="Barry K."/>
            <person name="Glavina del Rio T."/>
            <person name="Dalin E."/>
            <person name="Tice H."/>
            <person name="Pitluck S."/>
            <person name="Kiss H."/>
            <person name="Brettin T."/>
            <person name="Bruce D."/>
            <person name="Detter J.C."/>
            <person name="Han C."/>
            <person name="Schmutz J."/>
            <person name="Larimer F."/>
            <person name="Land M."/>
            <person name="Hauser L."/>
            <person name="Kyrpides N."/>
            <person name="Kim E."/>
            <person name="Wawrik B."/>
            <person name="Richardson P."/>
        </authorList>
    </citation>
    <scope>NUCLEOTIDE SEQUENCE [LARGE SCALE GENOMIC DNA]</scope>
    <source>
        <strain evidence="7">DSM 6200 / JCM 39069 / Hxd3</strain>
    </source>
</reference>
<dbReference type="InterPro" id="IPR051215">
    <property type="entry name" value="GRE"/>
</dbReference>
<dbReference type="KEGG" id="dol:Dole_0906"/>
<dbReference type="EC" id="2.3.1.54" evidence="6"/>
<feature type="domain" description="Glycine radical" evidence="4">
    <location>
        <begin position="662"/>
        <end position="782"/>
    </location>
</feature>
<dbReference type="Gene3D" id="3.20.70.20">
    <property type="match status" value="1"/>
</dbReference>
<organism evidence="6 7">
    <name type="scientific">Desulfosudis oleivorans (strain DSM 6200 / JCM 39069 / Hxd3)</name>
    <name type="common">Desulfococcus oleovorans</name>
    <dbReference type="NCBI Taxonomy" id="96561"/>
    <lineage>
        <taxon>Bacteria</taxon>
        <taxon>Pseudomonadati</taxon>
        <taxon>Thermodesulfobacteriota</taxon>
        <taxon>Desulfobacteria</taxon>
        <taxon>Desulfobacterales</taxon>
        <taxon>Desulfosudaceae</taxon>
        <taxon>Desulfosudis</taxon>
    </lineage>
</organism>